<dbReference type="AlphaFoldDB" id="A0A9J8A4D8"/>
<dbReference type="Ensembl" id="ENSCCRT00000187869.1">
    <property type="protein sequence ID" value="ENSCCRP00000137561.1"/>
    <property type="gene ID" value="ENSCCRG00000076156.1"/>
</dbReference>
<dbReference type="GeneTree" id="ENSGT00770000121708"/>
<reference evidence="1" key="2">
    <citation type="submission" date="2025-09" db="UniProtKB">
        <authorList>
            <consortium name="Ensembl"/>
        </authorList>
    </citation>
    <scope>IDENTIFICATION</scope>
</reference>
<organism evidence="1 2">
    <name type="scientific">Cyprinus carpio carpio</name>
    <dbReference type="NCBI Taxonomy" id="630221"/>
    <lineage>
        <taxon>Eukaryota</taxon>
        <taxon>Metazoa</taxon>
        <taxon>Chordata</taxon>
        <taxon>Craniata</taxon>
        <taxon>Vertebrata</taxon>
        <taxon>Euteleostomi</taxon>
        <taxon>Actinopterygii</taxon>
        <taxon>Neopterygii</taxon>
        <taxon>Teleostei</taxon>
        <taxon>Ostariophysi</taxon>
        <taxon>Cypriniformes</taxon>
        <taxon>Cyprinidae</taxon>
        <taxon>Cyprininae</taxon>
        <taxon>Cyprinus</taxon>
    </lineage>
</organism>
<name>A0A9J8A4D8_CYPCA</name>
<keyword evidence="2" id="KW-1185">Reference proteome</keyword>
<proteinExistence type="predicted"/>
<protein>
    <submittedName>
        <fullName evidence="1">Uncharacterized protein</fullName>
    </submittedName>
</protein>
<evidence type="ECO:0000313" key="1">
    <source>
        <dbReference type="Ensembl" id="ENSCCRP00000137561.1"/>
    </source>
</evidence>
<accession>A0A9J8A4D8</accession>
<reference evidence="1" key="1">
    <citation type="submission" date="2025-08" db="UniProtKB">
        <authorList>
            <consortium name="Ensembl"/>
        </authorList>
    </citation>
    <scope>IDENTIFICATION</scope>
</reference>
<sequence>MIDTFAMTKIWQGSHTMLRRCDPSQYKVILGVINEHHHWTIA</sequence>
<dbReference type="Proteomes" id="UP001108240">
    <property type="component" value="Unplaced"/>
</dbReference>
<evidence type="ECO:0000313" key="2">
    <source>
        <dbReference type="Proteomes" id="UP001108240"/>
    </source>
</evidence>